<reference evidence="3 4" key="1">
    <citation type="journal article" date="2010" name="Science">
        <title>Genomic analysis of organismal complexity in the multicellular green alga Volvox carteri.</title>
        <authorList>
            <person name="Prochnik S.E."/>
            <person name="Umen J."/>
            <person name="Nedelcu A.M."/>
            <person name="Hallmann A."/>
            <person name="Miller S.M."/>
            <person name="Nishii I."/>
            <person name="Ferris P."/>
            <person name="Kuo A."/>
            <person name="Mitros T."/>
            <person name="Fritz-Laylin L.K."/>
            <person name="Hellsten U."/>
            <person name="Chapman J."/>
            <person name="Simakov O."/>
            <person name="Rensing S.A."/>
            <person name="Terry A."/>
            <person name="Pangilinan J."/>
            <person name="Kapitonov V."/>
            <person name="Jurka J."/>
            <person name="Salamov A."/>
            <person name="Shapiro H."/>
            <person name="Schmutz J."/>
            <person name="Grimwood J."/>
            <person name="Lindquist E."/>
            <person name="Lucas S."/>
            <person name="Grigoriev I.V."/>
            <person name="Schmitt R."/>
            <person name="Kirk D."/>
            <person name="Rokhsar D.S."/>
        </authorList>
    </citation>
    <scope>NUCLEOTIDE SEQUENCE [LARGE SCALE GENOMIC DNA]</scope>
    <source>
        <strain evidence="4">f. Nagariensis / Eve</strain>
    </source>
</reference>
<evidence type="ECO:0000313" key="3">
    <source>
        <dbReference type="EMBL" id="EFJ41055.1"/>
    </source>
</evidence>
<dbReference type="EMBL" id="GL378402">
    <property type="protein sequence ID" value="EFJ41055.1"/>
    <property type="molecule type" value="Genomic_DNA"/>
</dbReference>
<evidence type="ECO:0000256" key="2">
    <source>
        <dbReference type="SAM" id="Phobius"/>
    </source>
</evidence>
<keyword evidence="2" id="KW-1133">Transmembrane helix</keyword>
<dbReference type="GeneID" id="9622990"/>
<keyword evidence="4" id="KW-1185">Reference proteome</keyword>
<evidence type="ECO:0000313" key="4">
    <source>
        <dbReference type="Proteomes" id="UP000001058"/>
    </source>
</evidence>
<evidence type="ECO:0000256" key="1">
    <source>
        <dbReference type="SAM" id="MobiDB-lite"/>
    </source>
</evidence>
<sequence>MHRPFRSLAQVSELATDTQISCDRRTVTQNHKSPVQDILVPLSPGTMYDYVRQLFPSPLHSSSLESKHTYIRSPLSLEYGSTAMYSTLYGSGRTEREKRHRTEERKAKIATIRFASMYDTVTSPKLRFQMKSASPTCTPQKRKGENAWTDPRVGVLKPNSKKSAKSIGAGRRPPLSRFLAPSVVVIIIIIIITIITITITTTTITTIIIIIIIVMIMNSIFAPRTRPDCNNRGGCRIPPLTLLPGVVVAVHTRPSCSCSRPAAVAVRLLLPLGKDPAAAAAVAQEEGEEEEEEGGGTGTACTATGAAVGSAGAVGAAAAIAAAAAQPPLTAAALSSGVRAVVLLPLPLLQALMLLLQPPAFWNPMTLTLSTTSRLDGLAAAAVAAAAAAPLPARLRTTEGDASPGVKAAAAAIMPPPPLLLLPPSPPLSRELVRDKDDVYKPVFSQ</sequence>
<dbReference type="KEGG" id="vcn:VOLCADRAFT_99050"/>
<proteinExistence type="predicted"/>
<gene>
    <name evidence="3" type="ORF">VOLCADRAFT_99050</name>
</gene>
<dbReference type="Proteomes" id="UP000001058">
    <property type="component" value="Unassembled WGS sequence"/>
</dbReference>
<feature type="compositionally biased region" description="Acidic residues" evidence="1">
    <location>
        <begin position="285"/>
        <end position="294"/>
    </location>
</feature>
<keyword evidence="2" id="KW-0812">Transmembrane</keyword>
<dbReference type="RefSeq" id="XP_002957919.1">
    <property type="nucleotide sequence ID" value="XM_002957873.1"/>
</dbReference>
<accession>D8UGX5</accession>
<protein>
    <submittedName>
        <fullName evidence="3">Uncharacterized protein</fullName>
    </submittedName>
</protein>
<feature type="region of interest" description="Disordered" evidence="1">
    <location>
        <begin position="280"/>
        <end position="301"/>
    </location>
</feature>
<dbReference type="InParanoid" id="D8UGX5"/>
<name>D8UGX5_VOLCA</name>
<keyword evidence="2" id="KW-0472">Membrane</keyword>
<organism evidence="4">
    <name type="scientific">Volvox carteri f. nagariensis</name>
    <dbReference type="NCBI Taxonomy" id="3068"/>
    <lineage>
        <taxon>Eukaryota</taxon>
        <taxon>Viridiplantae</taxon>
        <taxon>Chlorophyta</taxon>
        <taxon>core chlorophytes</taxon>
        <taxon>Chlorophyceae</taxon>
        <taxon>CS clade</taxon>
        <taxon>Chlamydomonadales</taxon>
        <taxon>Volvocaceae</taxon>
        <taxon>Volvox</taxon>
    </lineage>
</organism>
<dbReference type="AlphaFoldDB" id="D8UGX5"/>
<feature type="transmembrane region" description="Helical" evidence="2">
    <location>
        <begin position="178"/>
        <end position="197"/>
    </location>
</feature>
<feature type="transmembrane region" description="Helical" evidence="2">
    <location>
        <begin position="203"/>
        <end position="222"/>
    </location>
</feature>